<sequence>MEHSDHRLKNIMREHEFKNDFCYEQAILIFLVNQFGAVTLEKPGKQSILTTTMPKVINLDLDGENIDLKRLSERQSSLLFGGKEKNGIKAKTLSRRFSKNKTIFIQNFLFDVLLEKGYFFNTKLSKKSNKTIQLERIKTVFLRGKLIFNKNEIIELGKKINDALSNLVDTKGKITLEKEEPILMEIFSSSVSASL</sequence>
<dbReference type="VEuPathDB" id="AmoebaDB:EIN_409990"/>
<reference evidence="1 2" key="1">
    <citation type="submission" date="2012-10" db="EMBL/GenBank/DDBJ databases">
        <authorList>
            <person name="Zafar N."/>
            <person name="Inman J."/>
            <person name="Hall N."/>
            <person name="Lorenzi H."/>
            <person name="Caler E."/>
        </authorList>
    </citation>
    <scope>NUCLEOTIDE SEQUENCE [LARGE SCALE GENOMIC DNA]</scope>
    <source>
        <strain evidence="1 2">IP1</strain>
    </source>
</reference>
<gene>
    <name evidence="1" type="ORF">EIN_409990</name>
</gene>
<evidence type="ECO:0000313" key="1">
    <source>
        <dbReference type="EMBL" id="ELP85680.1"/>
    </source>
</evidence>
<accession>A0A0A1TZR2</accession>
<name>A0A0A1TZR2_ENTIV</name>
<dbReference type="EMBL" id="KB207048">
    <property type="protein sequence ID" value="ELP85680.1"/>
    <property type="molecule type" value="Genomic_DNA"/>
</dbReference>
<dbReference type="AlphaFoldDB" id="A0A0A1TZR2"/>
<dbReference type="Proteomes" id="UP000014680">
    <property type="component" value="Unassembled WGS sequence"/>
</dbReference>
<proteinExistence type="predicted"/>
<dbReference type="OrthoDB" id="31305at2759"/>
<dbReference type="RefSeq" id="XP_004185026.1">
    <property type="nucleotide sequence ID" value="XM_004184978.1"/>
</dbReference>
<organism evidence="1 2">
    <name type="scientific">Entamoeba invadens IP1</name>
    <dbReference type="NCBI Taxonomy" id="370355"/>
    <lineage>
        <taxon>Eukaryota</taxon>
        <taxon>Amoebozoa</taxon>
        <taxon>Evosea</taxon>
        <taxon>Archamoebae</taxon>
        <taxon>Mastigamoebida</taxon>
        <taxon>Entamoebidae</taxon>
        <taxon>Entamoeba</taxon>
    </lineage>
</organism>
<keyword evidence="2" id="KW-1185">Reference proteome</keyword>
<dbReference type="KEGG" id="eiv:EIN_409990"/>
<protein>
    <submittedName>
        <fullName evidence="1">Uncharacterized protein</fullName>
    </submittedName>
</protein>
<dbReference type="GeneID" id="14884572"/>
<evidence type="ECO:0000313" key="2">
    <source>
        <dbReference type="Proteomes" id="UP000014680"/>
    </source>
</evidence>
<dbReference type="OMA" id="QFWEEEI"/>